<keyword evidence="9" id="KW-0539">Nucleus</keyword>
<name>A0A427YS97_9TREE</name>
<evidence type="ECO:0000259" key="11">
    <source>
        <dbReference type="Pfam" id="PF20644"/>
    </source>
</evidence>
<dbReference type="InterPro" id="IPR048538">
    <property type="entry name" value="Rrn7_cyclin_C"/>
</dbReference>
<gene>
    <name evidence="13" type="ORF">EHS25_006646</name>
</gene>
<dbReference type="GO" id="GO:0001164">
    <property type="term" value="F:RNA polymerase I core promoter sequence-specific DNA binding"/>
    <property type="evidence" value="ECO:0007669"/>
    <property type="project" value="InterPro"/>
</dbReference>
<evidence type="ECO:0000256" key="6">
    <source>
        <dbReference type="ARBA" id="ARBA00023015"/>
    </source>
</evidence>
<evidence type="ECO:0000313" key="14">
    <source>
        <dbReference type="Proteomes" id="UP000279259"/>
    </source>
</evidence>
<dbReference type="Proteomes" id="UP000279259">
    <property type="component" value="Unassembled WGS sequence"/>
</dbReference>
<dbReference type="GO" id="GO:0070860">
    <property type="term" value="C:RNA polymerase I core factor complex"/>
    <property type="evidence" value="ECO:0007669"/>
    <property type="project" value="InterPro"/>
</dbReference>
<feature type="region of interest" description="Disordered" evidence="10">
    <location>
        <begin position="644"/>
        <end position="676"/>
    </location>
</feature>
<dbReference type="OrthoDB" id="428577at2759"/>
<reference evidence="13 14" key="1">
    <citation type="submission" date="2018-11" db="EMBL/GenBank/DDBJ databases">
        <title>Genome sequence of Saitozyma podzolica DSM 27192.</title>
        <authorList>
            <person name="Aliyu H."/>
            <person name="Gorte O."/>
            <person name="Ochsenreither K."/>
        </authorList>
    </citation>
    <scope>NUCLEOTIDE SEQUENCE [LARGE SCALE GENOMIC DNA]</scope>
    <source>
        <strain evidence="13 14">DSM 27192</strain>
    </source>
</reference>
<evidence type="ECO:0000256" key="10">
    <source>
        <dbReference type="SAM" id="MobiDB-lite"/>
    </source>
</evidence>
<keyword evidence="5" id="KW-0862">Zinc</keyword>
<dbReference type="AlphaFoldDB" id="A0A427YS97"/>
<evidence type="ECO:0000256" key="1">
    <source>
        <dbReference type="ARBA" id="ARBA00004604"/>
    </source>
</evidence>
<evidence type="ECO:0000256" key="4">
    <source>
        <dbReference type="ARBA" id="ARBA00022771"/>
    </source>
</evidence>
<evidence type="ECO:0000256" key="3">
    <source>
        <dbReference type="ARBA" id="ARBA00022723"/>
    </source>
</evidence>
<feature type="compositionally biased region" description="Basic residues" evidence="10">
    <location>
        <begin position="646"/>
        <end position="659"/>
    </location>
</feature>
<comment type="similarity">
    <text evidence="2">Belongs to the RRN7/TAF1B family.</text>
</comment>
<dbReference type="GO" id="GO:0008270">
    <property type="term" value="F:zinc ion binding"/>
    <property type="evidence" value="ECO:0007669"/>
    <property type="project" value="UniProtKB-KW"/>
</dbReference>
<comment type="subcellular location">
    <subcellularLocation>
        <location evidence="1">Nucleus</location>
        <location evidence="1">Nucleolus</location>
    </subcellularLocation>
</comment>
<keyword evidence="3" id="KW-0479">Metal-binding</keyword>
<proteinExistence type="inferred from homology"/>
<dbReference type="PANTHER" id="PTHR31576:SF2">
    <property type="entry name" value="TATA BOX-BINDING PROTEIN-ASSOCIATED FACTOR RNA POLYMERASE I SUBUNIT B"/>
    <property type="match status" value="1"/>
</dbReference>
<keyword evidence="7" id="KW-0238">DNA-binding</keyword>
<keyword evidence="14" id="KW-1185">Reference proteome</keyword>
<keyword evidence="4" id="KW-0863">Zinc-finger</keyword>
<evidence type="ECO:0000259" key="12">
    <source>
        <dbReference type="Pfam" id="PF20645"/>
    </source>
</evidence>
<comment type="caution">
    <text evidence="13">The sequence shown here is derived from an EMBL/GenBank/DDBJ whole genome shotgun (WGS) entry which is preliminary data.</text>
</comment>
<organism evidence="13 14">
    <name type="scientific">Saitozyma podzolica</name>
    <dbReference type="NCBI Taxonomy" id="1890683"/>
    <lineage>
        <taxon>Eukaryota</taxon>
        <taxon>Fungi</taxon>
        <taxon>Dikarya</taxon>
        <taxon>Basidiomycota</taxon>
        <taxon>Agaricomycotina</taxon>
        <taxon>Tremellomycetes</taxon>
        <taxon>Tremellales</taxon>
        <taxon>Trimorphomycetaceae</taxon>
        <taxon>Saitozyma</taxon>
    </lineage>
</organism>
<dbReference type="InterPro" id="IPR048540">
    <property type="entry name" value="Rrn7_cyclin_N"/>
</dbReference>
<dbReference type="STRING" id="1890683.A0A427YS97"/>
<accession>A0A427YS97</accession>
<evidence type="ECO:0000256" key="9">
    <source>
        <dbReference type="ARBA" id="ARBA00023242"/>
    </source>
</evidence>
<evidence type="ECO:0000256" key="2">
    <source>
        <dbReference type="ARBA" id="ARBA00006899"/>
    </source>
</evidence>
<evidence type="ECO:0000256" key="5">
    <source>
        <dbReference type="ARBA" id="ARBA00022833"/>
    </source>
</evidence>
<dbReference type="EMBL" id="RSCD01000003">
    <property type="protein sequence ID" value="RSH93993.1"/>
    <property type="molecule type" value="Genomic_DNA"/>
</dbReference>
<evidence type="ECO:0000256" key="8">
    <source>
        <dbReference type="ARBA" id="ARBA00023163"/>
    </source>
</evidence>
<protein>
    <recommendedName>
        <fullName evidence="15">RRN7-type domain-containing protein</fullName>
    </recommendedName>
</protein>
<dbReference type="Pfam" id="PF20644">
    <property type="entry name" value="Rrn7_cyclin_N"/>
    <property type="match status" value="1"/>
</dbReference>
<dbReference type="InterPro" id="IPR033599">
    <property type="entry name" value="TAF1B/Rrn7"/>
</dbReference>
<keyword evidence="8" id="KW-0804">Transcription</keyword>
<feature type="domain" description="Rrn7/TAF1B N-terminal cyclin" evidence="11">
    <location>
        <begin position="111"/>
        <end position="276"/>
    </location>
</feature>
<evidence type="ECO:0000256" key="7">
    <source>
        <dbReference type="ARBA" id="ARBA00023125"/>
    </source>
</evidence>
<sequence>MPRSCPACGSRKWRKDAVTGNAICEEGHVYQDFRSENLVTEPGTNYALQKRRMKKAPRRNRRKELGTSNLDCESSALNREWAAEDRRDCGDVDAEADYHGEEAEWLKTEAIQLALRYQVQALRKLWSLPDVYEMIVRDLWAYQLAIHPLPSVPEPFSRPDTSSPADGEGEKDDQPGGDQSDERDKSDNENDDSGEDKSDRSDTDGTDGSDESEGEKGDEEVNERDRRWKKKRRRLRMIDTLVTLVVGLWVLRVPVMNVELQSIVDENQIPYLDFAHTTLLPEDMIKHMNRDVISALSPRNAPRPMYLFDQCREFARTLSRHFGIAVPDVNAPPVIWRTISALGGSPTTYAQVARLMALLDVNLSLQERAVEIRTRAPRARAGRSRGSSPMGEDERVIYERTTKYMDTTLPELSAAAAWVILMKLAYGLDGETRRVLVRSDPAVGLPTGESWLGELKHRLAAGAFRGNRADLDAQDFGSKDLADIDRYLDKCESILLKEREFPSGEYRAVRGAQLRIGCTVNQSFGQALSLPRPDISAFPLPPRSQLDPEVPAANSWRAFHACLETIVPSRLSDEEPTHTIPLIPGDTLRSYDAKDLMGTLPPEYEVVLKAAAEVVGVAEEEVAQVVEILERRLERVRKDRGETLVRGRRGSRSRSKSRTGRASSVGSVLRKRASVG</sequence>
<feature type="domain" description="Rrn7/TAF1B C-terminal cyclin" evidence="12">
    <location>
        <begin position="314"/>
        <end position="493"/>
    </location>
</feature>
<dbReference type="Pfam" id="PF20645">
    <property type="entry name" value="Rrn7_cyclin_C"/>
    <property type="match status" value="1"/>
</dbReference>
<keyword evidence="6" id="KW-0805">Transcription regulation</keyword>
<feature type="compositionally biased region" description="Acidic residues" evidence="10">
    <location>
        <begin position="204"/>
        <end position="222"/>
    </location>
</feature>
<feature type="region of interest" description="Disordered" evidence="10">
    <location>
        <begin position="149"/>
        <end position="226"/>
    </location>
</feature>
<dbReference type="PANTHER" id="PTHR31576">
    <property type="entry name" value="TATA BOX-BINDING PROTEIN-ASSOCIATED FACTOR RNA POLYMERASE I SUBUNIT B"/>
    <property type="match status" value="1"/>
</dbReference>
<dbReference type="GO" id="GO:0042790">
    <property type="term" value="P:nucleolar large rRNA transcription by RNA polymerase I"/>
    <property type="evidence" value="ECO:0007669"/>
    <property type="project" value="TreeGrafter"/>
</dbReference>
<evidence type="ECO:0000313" key="13">
    <source>
        <dbReference type="EMBL" id="RSH93993.1"/>
    </source>
</evidence>
<evidence type="ECO:0008006" key="15">
    <source>
        <dbReference type="Google" id="ProtNLM"/>
    </source>
</evidence>